<keyword evidence="4 5" id="KW-0472">Membrane</keyword>
<evidence type="ECO:0000259" key="6">
    <source>
        <dbReference type="PROSITE" id="PS50262"/>
    </source>
</evidence>
<sequence>MVISFVILILIIYRLYYNQFYRRQSNSRCSTSVFNDNISLILIGNTYLIFFIYHITWISILFRTFIGDFSLLKNLIYLGDSKACRIQVGIIFFLTSQMYLSFLLQALYRLFRIIFISKLSTIKICQMSLNDISIYILMIIFSWLISFVVLIPAYTILNVFSYFPKQYHCLISFINIKGFIYSLLVCYLIPVCFILIIYFRLIFYVHRLPNRGSSLQARREITVIRFILKICFAMSILGFPTLFFLFQFIITGEIHPLADRIHELCIAINAIGFTFGYAILNSFSKLLSELHTAEENNMIRLRNINT</sequence>
<dbReference type="PROSITE" id="PS50262">
    <property type="entry name" value="G_PROTEIN_RECEP_F1_2"/>
    <property type="match status" value="1"/>
</dbReference>
<reference evidence="7" key="1">
    <citation type="submission" date="2021-02" db="EMBL/GenBank/DDBJ databases">
        <authorList>
            <person name="Nowell W R."/>
        </authorList>
    </citation>
    <scope>NUCLEOTIDE SEQUENCE</scope>
</reference>
<dbReference type="Proteomes" id="UP000663877">
    <property type="component" value="Unassembled WGS sequence"/>
</dbReference>
<evidence type="ECO:0000313" key="8">
    <source>
        <dbReference type="EMBL" id="CAF1613862.1"/>
    </source>
</evidence>
<name>A0A815KRJ8_9BILA</name>
<evidence type="ECO:0000313" key="7">
    <source>
        <dbReference type="EMBL" id="CAF1399994.1"/>
    </source>
</evidence>
<feature type="transmembrane region" description="Helical" evidence="5">
    <location>
        <begin position="180"/>
        <end position="205"/>
    </location>
</feature>
<feature type="transmembrane region" description="Helical" evidence="5">
    <location>
        <begin position="132"/>
        <end position="160"/>
    </location>
</feature>
<gene>
    <name evidence="7" type="ORF">BJG266_LOCUS37597</name>
    <name evidence="8" type="ORF">QVE165_LOCUS54489</name>
</gene>
<feature type="transmembrane region" description="Helical" evidence="5">
    <location>
        <begin position="261"/>
        <end position="280"/>
    </location>
</feature>
<evidence type="ECO:0000313" key="10">
    <source>
        <dbReference type="Proteomes" id="UP000663877"/>
    </source>
</evidence>
<feature type="transmembrane region" description="Helical" evidence="5">
    <location>
        <begin position="6"/>
        <end position="21"/>
    </location>
</feature>
<evidence type="ECO:0000313" key="9">
    <source>
        <dbReference type="Proteomes" id="UP000663832"/>
    </source>
</evidence>
<dbReference type="Proteomes" id="UP000663832">
    <property type="component" value="Unassembled WGS sequence"/>
</dbReference>
<keyword evidence="3 5" id="KW-1133">Transmembrane helix</keyword>
<protein>
    <recommendedName>
        <fullName evidence="6">G-protein coupled receptors family 1 profile domain-containing protein</fullName>
    </recommendedName>
</protein>
<dbReference type="EMBL" id="CAJNOI010001274">
    <property type="protein sequence ID" value="CAF1399994.1"/>
    <property type="molecule type" value="Genomic_DNA"/>
</dbReference>
<dbReference type="EMBL" id="CAJNOM010001601">
    <property type="protein sequence ID" value="CAF1613862.1"/>
    <property type="molecule type" value="Genomic_DNA"/>
</dbReference>
<evidence type="ECO:0000256" key="1">
    <source>
        <dbReference type="ARBA" id="ARBA00004370"/>
    </source>
</evidence>
<proteinExistence type="predicted"/>
<feature type="transmembrane region" description="Helical" evidence="5">
    <location>
        <begin position="86"/>
        <end position="111"/>
    </location>
</feature>
<keyword evidence="2 5" id="KW-0812">Transmembrane</keyword>
<dbReference type="Gene3D" id="1.20.1070.10">
    <property type="entry name" value="Rhodopsin 7-helix transmembrane proteins"/>
    <property type="match status" value="1"/>
</dbReference>
<accession>A0A815KRJ8</accession>
<evidence type="ECO:0000256" key="4">
    <source>
        <dbReference type="ARBA" id="ARBA00023136"/>
    </source>
</evidence>
<dbReference type="InterPro" id="IPR017452">
    <property type="entry name" value="GPCR_Rhodpsn_7TM"/>
</dbReference>
<feature type="domain" description="G-protein coupled receptors family 1 profile" evidence="6">
    <location>
        <begin position="4"/>
        <end position="280"/>
    </location>
</feature>
<dbReference type="AlphaFoldDB" id="A0A815KRJ8"/>
<organism evidence="7 10">
    <name type="scientific">Adineta steineri</name>
    <dbReference type="NCBI Taxonomy" id="433720"/>
    <lineage>
        <taxon>Eukaryota</taxon>
        <taxon>Metazoa</taxon>
        <taxon>Spiralia</taxon>
        <taxon>Gnathifera</taxon>
        <taxon>Rotifera</taxon>
        <taxon>Eurotatoria</taxon>
        <taxon>Bdelloidea</taxon>
        <taxon>Adinetida</taxon>
        <taxon>Adinetidae</taxon>
        <taxon>Adineta</taxon>
    </lineage>
</organism>
<feature type="transmembrane region" description="Helical" evidence="5">
    <location>
        <begin position="226"/>
        <end position="249"/>
    </location>
</feature>
<dbReference type="GO" id="GO:0016020">
    <property type="term" value="C:membrane"/>
    <property type="evidence" value="ECO:0007669"/>
    <property type="project" value="UniProtKB-SubCell"/>
</dbReference>
<evidence type="ECO:0000256" key="3">
    <source>
        <dbReference type="ARBA" id="ARBA00022989"/>
    </source>
</evidence>
<comment type="caution">
    <text evidence="7">The sequence shown here is derived from an EMBL/GenBank/DDBJ whole genome shotgun (WGS) entry which is preliminary data.</text>
</comment>
<comment type="subcellular location">
    <subcellularLocation>
        <location evidence="1">Membrane</location>
    </subcellularLocation>
</comment>
<evidence type="ECO:0000256" key="2">
    <source>
        <dbReference type="ARBA" id="ARBA00022692"/>
    </source>
</evidence>
<dbReference type="OrthoDB" id="10084308at2759"/>
<evidence type="ECO:0000256" key="5">
    <source>
        <dbReference type="SAM" id="Phobius"/>
    </source>
</evidence>
<feature type="transmembrane region" description="Helical" evidence="5">
    <location>
        <begin position="42"/>
        <end position="66"/>
    </location>
</feature>
<keyword evidence="9" id="KW-1185">Reference proteome</keyword>